<dbReference type="Proteomes" id="UP000023152">
    <property type="component" value="Unassembled WGS sequence"/>
</dbReference>
<keyword evidence="2" id="KW-1185">Reference proteome</keyword>
<sequence>MFESNDRPHAPTIEKVNEEKHHEETALISMNDVELAKNQDFQEKFLYATSSQKKKNVMYIRITKNFMYDKKNIKNVSPKDTEVLNKDKKFKIKIMLSDPDEKINSGIRMKENIDSRRITTKKLLSERVVVKSIIYDKQHMYESNASGGTISARNYCDDDNPYNTKRANEIKYNNNCENCFDLLSTMKKEVDDRDRKNKDKDKSEVEEIINKEKKIIIKGLLELLNKQKKQEEIPNEKILMLTWASCNNTPERNYQRKKSLFFFK</sequence>
<name>X6NTB3_RETFI</name>
<organism evidence="1 2">
    <name type="scientific">Reticulomyxa filosa</name>
    <dbReference type="NCBI Taxonomy" id="46433"/>
    <lineage>
        <taxon>Eukaryota</taxon>
        <taxon>Sar</taxon>
        <taxon>Rhizaria</taxon>
        <taxon>Retaria</taxon>
        <taxon>Foraminifera</taxon>
        <taxon>Monothalamids</taxon>
        <taxon>Reticulomyxidae</taxon>
        <taxon>Reticulomyxa</taxon>
    </lineage>
</organism>
<dbReference type="EMBL" id="ASPP01006012">
    <property type="protein sequence ID" value="ETO29515.1"/>
    <property type="molecule type" value="Genomic_DNA"/>
</dbReference>
<accession>X6NTB3</accession>
<proteinExistence type="predicted"/>
<gene>
    <name evidence="1" type="ORF">RFI_07605</name>
</gene>
<protein>
    <submittedName>
        <fullName evidence="1">Uncharacterized protein</fullName>
    </submittedName>
</protein>
<evidence type="ECO:0000313" key="1">
    <source>
        <dbReference type="EMBL" id="ETO29515.1"/>
    </source>
</evidence>
<comment type="caution">
    <text evidence="1">The sequence shown here is derived from an EMBL/GenBank/DDBJ whole genome shotgun (WGS) entry which is preliminary data.</text>
</comment>
<dbReference type="AlphaFoldDB" id="X6NTB3"/>
<evidence type="ECO:0000313" key="2">
    <source>
        <dbReference type="Proteomes" id="UP000023152"/>
    </source>
</evidence>
<reference evidence="1 2" key="1">
    <citation type="journal article" date="2013" name="Curr. Biol.">
        <title>The Genome of the Foraminiferan Reticulomyxa filosa.</title>
        <authorList>
            <person name="Glockner G."/>
            <person name="Hulsmann N."/>
            <person name="Schleicher M."/>
            <person name="Noegel A.A."/>
            <person name="Eichinger L."/>
            <person name="Gallinger C."/>
            <person name="Pawlowski J."/>
            <person name="Sierra R."/>
            <person name="Euteneuer U."/>
            <person name="Pillet L."/>
            <person name="Moustafa A."/>
            <person name="Platzer M."/>
            <person name="Groth M."/>
            <person name="Szafranski K."/>
            <person name="Schliwa M."/>
        </authorList>
    </citation>
    <scope>NUCLEOTIDE SEQUENCE [LARGE SCALE GENOMIC DNA]</scope>
</reference>